<feature type="chain" id="PRO_5045622919" evidence="1">
    <location>
        <begin position="19"/>
        <end position="153"/>
    </location>
</feature>
<dbReference type="Proteomes" id="UP001220395">
    <property type="component" value="Chromosome"/>
</dbReference>
<gene>
    <name evidence="2" type="ORF">PQ455_07500</name>
</gene>
<organism evidence="2 3">
    <name type="scientific">Sphingomonas naphthae</name>
    <dbReference type="NCBI Taxonomy" id="1813468"/>
    <lineage>
        <taxon>Bacteria</taxon>
        <taxon>Pseudomonadati</taxon>
        <taxon>Pseudomonadota</taxon>
        <taxon>Alphaproteobacteria</taxon>
        <taxon>Sphingomonadales</taxon>
        <taxon>Sphingomonadaceae</taxon>
        <taxon>Sphingomonas</taxon>
    </lineage>
</organism>
<dbReference type="EMBL" id="CP117411">
    <property type="protein sequence ID" value="WCT75051.1"/>
    <property type="molecule type" value="Genomic_DNA"/>
</dbReference>
<evidence type="ECO:0000313" key="3">
    <source>
        <dbReference type="Proteomes" id="UP001220395"/>
    </source>
</evidence>
<name>A0ABY7TPY7_9SPHN</name>
<feature type="signal peptide" evidence="1">
    <location>
        <begin position="1"/>
        <end position="18"/>
    </location>
</feature>
<reference evidence="2 3" key="1">
    <citation type="submission" date="2023-02" db="EMBL/GenBank/DDBJ databases">
        <title>Genome sequence of Sphingomonas naphthae.</title>
        <authorList>
            <person name="Kim S."/>
            <person name="Heo J."/>
            <person name="Kwon S.-W."/>
        </authorList>
    </citation>
    <scope>NUCLEOTIDE SEQUENCE [LARGE SCALE GENOMIC DNA]</scope>
    <source>
        <strain evidence="2 3">KACC 18716</strain>
    </source>
</reference>
<evidence type="ECO:0000256" key="1">
    <source>
        <dbReference type="SAM" id="SignalP"/>
    </source>
</evidence>
<sequence length="153" mass="15807">MRMMFAAALAVVSASAVAQQAVVTLPMDTIIQVTPVTEITSIDMKVGDSQMLQVAADVAENGVVIIPRGSPVKATITYRTGKGIGGKSAKFELTFNTVTVHGKAYALKGKHRQEGRGNTVGALLGSMFITGKSAVMVSGQAVPAFTAEAIPSV</sequence>
<dbReference type="RefSeq" id="WP_273690570.1">
    <property type="nucleotide sequence ID" value="NZ_CP117411.1"/>
</dbReference>
<protein>
    <submittedName>
        <fullName evidence="2">Uncharacterized protein</fullName>
    </submittedName>
</protein>
<evidence type="ECO:0000313" key="2">
    <source>
        <dbReference type="EMBL" id="WCT75051.1"/>
    </source>
</evidence>
<accession>A0ABY7TPY7</accession>
<keyword evidence="3" id="KW-1185">Reference proteome</keyword>
<keyword evidence="1" id="KW-0732">Signal</keyword>
<proteinExistence type="predicted"/>